<accession>A0A449BCW7</accession>
<dbReference type="PROSITE" id="PS51704">
    <property type="entry name" value="GP_PDE"/>
    <property type="match status" value="1"/>
</dbReference>
<reference evidence="2 3" key="1">
    <citation type="submission" date="2019-01" db="EMBL/GenBank/DDBJ databases">
        <authorList>
            <consortium name="Pathogen Informatics"/>
        </authorList>
    </citation>
    <scope>NUCLEOTIDE SEQUENCE [LARGE SCALE GENOMIC DNA]</scope>
    <source>
        <strain evidence="2 3">NCTC10138</strain>
    </source>
</reference>
<dbReference type="GO" id="GO:0008081">
    <property type="term" value="F:phosphoric diester hydrolase activity"/>
    <property type="evidence" value="ECO:0007669"/>
    <property type="project" value="InterPro"/>
</dbReference>
<gene>
    <name evidence="2" type="ORF">NCTC10138_00636</name>
</gene>
<dbReference type="Pfam" id="PF03009">
    <property type="entry name" value="GDPD"/>
    <property type="match status" value="1"/>
</dbReference>
<dbReference type="SUPFAM" id="SSF51695">
    <property type="entry name" value="PLC-like phosphodiesterases"/>
    <property type="match status" value="1"/>
</dbReference>
<dbReference type="PANTHER" id="PTHR46211">
    <property type="entry name" value="GLYCEROPHOSPHORYL DIESTER PHOSPHODIESTERASE"/>
    <property type="match status" value="1"/>
</dbReference>
<sequence>MKNLNFLKEWQIAHRGLHNNNNKIPENSIIAYKEAINKNYAIELDITFLTDGSIVCFHDDNLLRMTGVDLEIKTCNLNTVKDLKLLNTDEIIPLFEDLLRLVDGKVPLLIEIKQNRNFKTFFKNLTTLLDNYDGEFAIFSFNPLVLSILKKYRKNYIRGQITSYFNELSTMSKPLKYLMKSLFFNHFTKPDFISYNIDNLPNKYADKAKKKGLTVISYTAKNQNDYDLALKHYDNIVFEGFIPLKK</sequence>
<dbReference type="EMBL" id="LR215048">
    <property type="protein sequence ID" value="VEU80268.1"/>
    <property type="molecule type" value="Genomic_DNA"/>
</dbReference>
<keyword evidence="3" id="KW-1185">Reference proteome</keyword>
<dbReference type="GO" id="GO:0006629">
    <property type="term" value="P:lipid metabolic process"/>
    <property type="evidence" value="ECO:0007669"/>
    <property type="project" value="InterPro"/>
</dbReference>
<dbReference type="KEGG" id="aaxa:NCTC10138_00636"/>
<organism evidence="2 3">
    <name type="scientific">Haploplasma axanthum</name>
    <name type="common">Acholeplasma axanthum</name>
    <dbReference type="NCBI Taxonomy" id="29552"/>
    <lineage>
        <taxon>Bacteria</taxon>
        <taxon>Bacillati</taxon>
        <taxon>Mycoplasmatota</taxon>
        <taxon>Mollicutes</taxon>
        <taxon>Acholeplasmatales</taxon>
        <taxon>Acholeplasmataceae</taxon>
        <taxon>Haploplasma</taxon>
    </lineage>
</organism>
<feature type="domain" description="GP-PDE" evidence="1">
    <location>
        <begin position="9"/>
        <end position="246"/>
    </location>
</feature>
<dbReference type="RefSeq" id="WP_035375799.1">
    <property type="nucleotide sequence ID" value="NZ_LR215048.1"/>
</dbReference>
<dbReference type="Gene3D" id="3.20.20.190">
    <property type="entry name" value="Phosphatidylinositol (PI) phosphodiesterase"/>
    <property type="match status" value="1"/>
</dbReference>
<evidence type="ECO:0000259" key="1">
    <source>
        <dbReference type="PROSITE" id="PS51704"/>
    </source>
</evidence>
<dbReference type="InterPro" id="IPR017946">
    <property type="entry name" value="PLC-like_Pdiesterase_TIM-brl"/>
</dbReference>
<dbReference type="PANTHER" id="PTHR46211:SF1">
    <property type="entry name" value="GLYCEROPHOSPHODIESTER PHOSPHODIESTERASE, CYTOPLASMIC"/>
    <property type="match status" value="1"/>
</dbReference>
<evidence type="ECO:0000313" key="3">
    <source>
        <dbReference type="Proteomes" id="UP000289841"/>
    </source>
</evidence>
<dbReference type="STRING" id="1278311.GCA_000428705_01314"/>
<evidence type="ECO:0000313" key="2">
    <source>
        <dbReference type="EMBL" id="VEU80268.1"/>
    </source>
</evidence>
<dbReference type="Proteomes" id="UP000289841">
    <property type="component" value="Chromosome"/>
</dbReference>
<name>A0A449BCW7_HAPAX</name>
<dbReference type="AlphaFoldDB" id="A0A449BCW7"/>
<dbReference type="InterPro" id="IPR030395">
    <property type="entry name" value="GP_PDE_dom"/>
</dbReference>
<proteinExistence type="predicted"/>
<protein>
    <submittedName>
        <fullName evidence="2">Membrane domain of membrane-anchored glycerophosphoryl diester phosphodiesterase</fullName>
    </submittedName>
</protein>